<reference evidence="2" key="1">
    <citation type="submission" date="2015-02" db="EMBL/GenBank/DDBJ databases">
        <title>Genome sequencing for Strongylocentrotus purpuratus.</title>
        <authorList>
            <person name="Murali S."/>
            <person name="Liu Y."/>
            <person name="Vee V."/>
            <person name="English A."/>
            <person name="Wang M."/>
            <person name="Skinner E."/>
            <person name="Han Y."/>
            <person name="Muzny D.M."/>
            <person name="Worley K.C."/>
            <person name="Gibbs R.A."/>
        </authorList>
    </citation>
    <scope>NUCLEOTIDE SEQUENCE</scope>
</reference>
<keyword evidence="2" id="KW-1185">Reference proteome</keyword>
<dbReference type="GeneID" id="105439052"/>
<dbReference type="EnsemblMetazoa" id="XM_030998676">
    <property type="protein sequence ID" value="XP_030854536"/>
    <property type="gene ID" value="LOC105439052"/>
</dbReference>
<dbReference type="KEGG" id="spu:105439052"/>
<dbReference type="RefSeq" id="XP_030854536.1">
    <property type="nucleotide sequence ID" value="XM_030998676.1"/>
</dbReference>
<proteinExistence type="predicted"/>
<organism evidence="1 2">
    <name type="scientific">Strongylocentrotus purpuratus</name>
    <name type="common">Purple sea urchin</name>
    <dbReference type="NCBI Taxonomy" id="7668"/>
    <lineage>
        <taxon>Eukaryota</taxon>
        <taxon>Metazoa</taxon>
        <taxon>Echinodermata</taxon>
        <taxon>Eleutherozoa</taxon>
        <taxon>Echinozoa</taxon>
        <taxon>Echinoidea</taxon>
        <taxon>Euechinoidea</taxon>
        <taxon>Echinacea</taxon>
        <taxon>Camarodonta</taxon>
        <taxon>Echinidea</taxon>
        <taxon>Strongylocentrotidae</taxon>
        <taxon>Strongylocentrotus</taxon>
    </lineage>
</organism>
<evidence type="ECO:0000313" key="1">
    <source>
        <dbReference type="EnsemblMetazoa" id="XP_030854536"/>
    </source>
</evidence>
<protein>
    <submittedName>
        <fullName evidence="1">Uncharacterized protein</fullName>
    </submittedName>
</protein>
<dbReference type="OMA" id="QMKKHVQ"/>
<dbReference type="Proteomes" id="UP000007110">
    <property type="component" value="Unassembled WGS sequence"/>
</dbReference>
<dbReference type="AlphaFoldDB" id="A0A7M7PRM7"/>
<dbReference type="OrthoDB" id="10060010at2759"/>
<evidence type="ECO:0000313" key="2">
    <source>
        <dbReference type="Proteomes" id="UP000007110"/>
    </source>
</evidence>
<name>A0A7M7PRM7_STRPU</name>
<dbReference type="InParanoid" id="A0A7M7PRM7"/>
<sequence length="188" mass="21291">MNVIRFDEVFGLVDSCFHLQLLIIELQEQLSLAKALCEEKACSDLLKGLVELQDVPEDIDPSGALCSWYHQMKKHVQNRSSQLHCSADEDCFVNVRISTVHGEGFVTCPNLVPKLSFGTKYKGYCLHISIEEKRSSSHPLSTPHYAITSDIHLQGLEVKGREYLERGQTAEDFILQVVWPIMEENICV</sequence>
<accession>A0A7M7PRM7</accession>
<reference evidence="1" key="2">
    <citation type="submission" date="2021-01" db="UniProtKB">
        <authorList>
            <consortium name="EnsemblMetazoa"/>
        </authorList>
    </citation>
    <scope>IDENTIFICATION</scope>
</reference>